<protein>
    <submittedName>
        <fullName evidence="1">Uncharacterized protein</fullName>
    </submittedName>
</protein>
<gene>
    <name evidence="1" type="ORF">OEV98_17590</name>
</gene>
<comment type="caution">
    <text evidence="1">The sequence shown here is derived from an EMBL/GenBank/DDBJ whole genome shotgun (WGS) entry which is preliminary data.</text>
</comment>
<dbReference type="Proteomes" id="UP001209318">
    <property type="component" value="Unassembled WGS sequence"/>
</dbReference>
<name>A0AAE3LPV3_9BACI</name>
<reference evidence="1" key="1">
    <citation type="submission" date="2022-10" db="EMBL/GenBank/DDBJ databases">
        <title>Description of Fervidibacillus gen. nov. in the family Fervidibacillaceae fam. nov. with two species, Fervidibacillus albus sp. nov., and Fervidibacillus halotolerans sp. nov., isolated from tidal flat sediments.</title>
        <authorList>
            <person name="Kwon K.K."/>
            <person name="Yang S.-H."/>
        </authorList>
    </citation>
    <scope>NUCLEOTIDE SEQUENCE</scope>
    <source>
        <strain evidence="1">JCM 19140</strain>
    </source>
</reference>
<sequence>MQEYYYGGQYKGQTKVSFYVEDGVERIVIRWLSQNKHTKLSFVGPNGQSSIGFSTTKDSTLFEGGYLHRTTIDEPEAGKWSVQAKSPKEQYILNVTFQSPVNEHLMMNLEKEDNIQLSFSGNEHYVMQDNITATVAVEFLDVKNKIIKKLSITKSRDTNTLTIPNLGAGIYNVTINIKGETKNGQIYNRTILDSIYLGNQ</sequence>
<dbReference type="RefSeq" id="WP_263074660.1">
    <property type="nucleotide sequence ID" value="NZ_JAOUSF010000009.1"/>
</dbReference>
<accession>A0AAE3LPV3</accession>
<organism evidence="1 2">
    <name type="scientific">Perspicuibacillus lycopersici</name>
    <dbReference type="NCBI Taxonomy" id="1325689"/>
    <lineage>
        <taxon>Bacteria</taxon>
        <taxon>Bacillati</taxon>
        <taxon>Bacillota</taxon>
        <taxon>Bacilli</taxon>
        <taxon>Bacillales</taxon>
        <taxon>Bacillaceae</taxon>
        <taxon>Perspicuibacillus</taxon>
    </lineage>
</organism>
<keyword evidence="2" id="KW-1185">Reference proteome</keyword>
<evidence type="ECO:0000313" key="2">
    <source>
        <dbReference type="Proteomes" id="UP001209318"/>
    </source>
</evidence>
<proteinExistence type="predicted"/>
<dbReference type="EMBL" id="JAOUSF010000009">
    <property type="protein sequence ID" value="MCU9615341.1"/>
    <property type="molecule type" value="Genomic_DNA"/>
</dbReference>
<dbReference type="AlphaFoldDB" id="A0AAE3LPV3"/>
<evidence type="ECO:0000313" key="1">
    <source>
        <dbReference type="EMBL" id="MCU9615341.1"/>
    </source>
</evidence>